<name>A0AAV7N7P9_PLEWA</name>
<comment type="caution">
    <text evidence="2">The sequence shown here is derived from an EMBL/GenBank/DDBJ whole genome shotgun (WGS) entry which is preliminary data.</text>
</comment>
<protein>
    <submittedName>
        <fullName evidence="2">Uncharacterized protein</fullName>
    </submittedName>
</protein>
<reference evidence="2" key="1">
    <citation type="journal article" date="2022" name="bioRxiv">
        <title>Sequencing and chromosome-scale assembly of the giantPleurodeles waltlgenome.</title>
        <authorList>
            <person name="Brown T."/>
            <person name="Elewa A."/>
            <person name="Iarovenko S."/>
            <person name="Subramanian E."/>
            <person name="Araus A.J."/>
            <person name="Petzold A."/>
            <person name="Susuki M."/>
            <person name="Suzuki K.-i.T."/>
            <person name="Hayashi T."/>
            <person name="Toyoda A."/>
            <person name="Oliveira C."/>
            <person name="Osipova E."/>
            <person name="Leigh N.D."/>
            <person name="Simon A."/>
            <person name="Yun M.H."/>
        </authorList>
    </citation>
    <scope>NUCLEOTIDE SEQUENCE</scope>
    <source>
        <strain evidence="2">20211129_DDA</strain>
        <tissue evidence="2">Liver</tissue>
    </source>
</reference>
<dbReference type="EMBL" id="JANPWB010000012">
    <property type="protein sequence ID" value="KAJ1112073.1"/>
    <property type="molecule type" value="Genomic_DNA"/>
</dbReference>
<evidence type="ECO:0000313" key="3">
    <source>
        <dbReference type="Proteomes" id="UP001066276"/>
    </source>
</evidence>
<gene>
    <name evidence="2" type="ORF">NDU88_000344</name>
</gene>
<dbReference type="AlphaFoldDB" id="A0AAV7N7P9"/>
<organism evidence="2 3">
    <name type="scientific">Pleurodeles waltl</name>
    <name type="common">Iberian ribbed newt</name>
    <dbReference type="NCBI Taxonomy" id="8319"/>
    <lineage>
        <taxon>Eukaryota</taxon>
        <taxon>Metazoa</taxon>
        <taxon>Chordata</taxon>
        <taxon>Craniata</taxon>
        <taxon>Vertebrata</taxon>
        <taxon>Euteleostomi</taxon>
        <taxon>Amphibia</taxon>
        <taxon>Batrachia</taxon>
        <taxon>Caudata</taxon>
        <taxon>Salamandroidea</taxon>
        <taxon>Salamandridae</taxon>
        <taxon>Pleurodelinae</taxon>
        <taxon>Pleurodeles</taxon>
    </lineage>
</organism>
<keyword evidence="3" id="KW-1185">Reference proteome</keyword>
<sequence>MGALSEVAGATTAEAGVRSEEPSADDGSRGRLCIGPDLTLRLSLWEPRGPEDKSAGFSAPWAAVRGPYYVLTVRRDLGAWDEGAVKLQVALTDAAPAAIVCVDDLP</sequence>
<feature type="region of interest" description="Disordered" evidence="1">
    <location>
        <begin position="1"/>
        <end position="30"/>
    </location>
</feature>
<proteinExistence type="predicted"/>
<feature type="compositionally biased region" description="Basic and acidic residues" evidence="1">
    <location>
        <begin position="17"/>
        <end position="29"/>
    </location>
</feature>
<dbReference type="Proteomes" id="UP001066276">
    <property type="component" value="Chromosome 8"/>
</dbReference>
<accession>A0AAV7N7P9</accession>
<evidence type="ECO:0000313" key="2">
    <source>
        <dbReference type="EMBL" id="KAJ1112073.1"/>
    </source>
</evidence>
<evidence type="ECO:0000256" key="1">
    <source>
        <dbReference type="SAM" id="MobiDB-lite"/>
    </source>
</evidence>